<organism evidence="3 4">
    <name type="scientific">Planifilum fimeticola</name>
    <dbReference type="NCBI Taxonomy" id="201975"/>
    <lineage>
        <taxon>Bacteria</taxon>
        <taxon>Bacillati</taxon>
        <taxon>Bacillota</taxon>
        <taxon>Bacilli</taxon>
        <taxon>Bacillales</taxon>
        <taxon>Thermoactinomycetaceae</taxon>
        <taxon>Planifilum</taxon>
    </lineage>
</organism>
<feature type="domain" description="DUF4234" evidence="2">
    <location>
        <begin position="26"/>
        <end position="121"/>
    </location>
</feature>
<evidence type="ECO:0000313" key="3">
    <source>
        <dbReference type="EMBL" id="PRX39859.1"/>
    </source>
</evidence>
<sequence length="150" mass="17814">METVQDANVEGQQRDGLDRLGFKRTSVLFMVFMSIISLGIYLPYWFLSREKAIHQLRSEKELPKFHSRLVLVLYILSAVLFLFSGFMSESMLEFYDSLDRLITFVGGLALIFLAFRTRRRLIDHLGEQLSWIWTLLFGPWYLQYRINRHL</sequence>
<keyword evidence="1" id="KW-0812">Transmembrane</keyword>
<feature type="transmembrane region" description="Helical" evidence="1">
    <location>
        <begin position="100"/>
        <end position="117"/>
    </location>
</feature>
<dbReference type="RefSeq" id="WP_170070488.1">
    <property type="nucleotide sequence ID" value="NZ_PVNE01000019.1"/>
</dbReference>
<keyword evidence="1" id="KW-0472">Membrane</keyword>
<keyword evidence="1" id="KW-1133">Transmembrane helix</keyword>
<gene>
    <name evidence="3" type="ORF">CLV97_11917</name>
</gene>
<dbReference type="Pfam" id="PF14018">
    <property type="entry name" value="DUF4234"/>
    <property type="match status" value="1"/>
</dbReference>
<dbReference type="Proteomes" id="UP000237797">
    <property type="component" value="Unassembled WGS sequence"/>
</dbReference>
<feature type="transmembrane region" description="Helical" evidence="1">
    <location>
        <begin position="68"/>
        <end position="88"/>
    </location>
</feature>
<feature type="transmembrane region" description="Helical" evidence="1">
    <location>
        <begin position="27"/>
        <end position="47"/>
    </location>
</feature>
<evidence type="ECO:0000256" key="1">
    <source>
        <dbReference type="SAM" id="Phobius"/>
    </source>
</evidence>
<comment type="caution">
    <text evidence="3">The sequence shown here is derived from an EMBL/GenBank/DDBJ whole genome shotgun (WGS) entry which is preliminary data.</text>
</comment>
<evidence type="ECO:0000313" key="4">
    <source>
        <dbReference type="Proteomes" id="UP000237797"/>
    </source>
</evidence>
<reference evidence="3 4" key="1">
    <citation type="submission" date="2018-03" db="EMBL/GenBank/DDBJ databases">
        <title>Genomic Encyclopedia of Archaeal and Bacterial Type Strains, Phase II (KMG-II): from individual species to whole genera.</title>
        <authorList>
            <person name="Goeker M."/>
        </authorList>
    </citation>
    <scope>NUCLEOTIDE SEQUENCE [LARGE SCALE GENOMIC DNA]</scope>
    <source>
        <strain evidence="3 4">DSM 44946</strain>
    </source>
</reference>
<protein>
    <submittedName>
        <fullName evidence="3">Uncharacterized protein DUF4234</fullName>
    </submittedName>
</protein>
<evidence type="ECO:0000259" key="2">
    <source>
        <dbReference type="Pfam" id="PF14018"/>
    </source>
</evidence>
<dbReference type="AlphaFoldDB" id="A0A2T0LDE9"/>
<keyword evidence="4" id="KW-1185">Reference proteome</keyword>
<dbReference type="InterPro" id="IPR025328">
    <property type="entry name" value="DUF4234"/>
</dbReference>
<accession>A0A2T0LDE9</accession>
<proteinExistence type="predicted"/>
<name>A0A2T0LDE9_9BACL</name>
<dbReference type="EMBL" id="PVNE01000019">
    <property type="protein sequence ID" value="PRX39859.1"/>
    <property type="molecule type" value="Genomic_DNA"/>
</dbReference>